<protein>
    <submittedName>
        <fullName evidence="1">Lipoprotein</fullName>
    </submittedName>
</protein>
<proteinExistence type="predicted"/>
<dbReference type="PROSITE" id="PS51257">
    <property type="entry name" value="PROKAR_LIPOPROTEIN"/>
    <property type="match status" value="1"/>
</dbReference>
<dbReference type="Proteomes" id="UP000009080">
    <property type="component" value="Chromosome"/>
</dbReference>
<dbReference type="HOGENOM" id="CLU_157954_0_0_6"/>
<evidence type="ECO:0000313" key="1">
    <source>
        <dbReference type="EMBL" id="ACR12579.1"/>
    </source>
</evidence>
<reference evidence="1 2" key="1">
    <citation type="journal article" date="2009" name="PLoS ONE">
        <title>The complete genome of Teredinibacter turnerae T7901: an intracellular endosymbiont of marine wood-boring bivalves (shipworms).</title>
        <authorList>
            <person name="Yang J.C."/>
            <person name="Madupu R."/>
            <person name="Durkin A.S."/>
            <person name="Ekborg N.A."/>
            <person name="Pedamallu C.S."/>
            <person name="Hostetler J.B."/>
            <person name="Radune D."/>
            <person name="Toms B.S."/>
            <person name="Henrissat B."/>
            <person name="Coutinho P.M."/>
            <person name="Schwarz S."/>
            <person name="Field L."/>
            <person name="Trindade-Silva A.E."/>
            <person name="Soares C.A.G."/>
            <person name="Elshahawi S."/>
            <person name="Hanora A."/>
            <person name="Schmidt E.W."/>
            <person name="Haygood M.G."/>
            <person name="Posfai J."/>
            <person name="Benner J."/>
            <person name="Madinger C."/>
            <person name="Nove J."/>
            <person name="Anton B."/>
            <person name="Chaudhary K."/>
            <person name="Foster J."/>
            <person name="Holman A."/>
            <person name="Kumar S."/>
            <person name="Lessard P.A."/>
            <person name="Luyten Y.A."/>
            <person name="Slatko B."/>
            <person name="Wood N."/>
            <person name="Wu B."/>
            <person name="Teplitski M."/>
            <person name="Mougous J.D."/>
            <person name="Ward N."/>
            <person name="Eisen J.A."/>
            <person name="Badger J.H."/>
            <person name="Distel D.L."/>
        </authorList>
    </citation>
    <scope>NUCLEOTIDE SEQUENCE [LARGE SCALE GENOMIC DNA]</scope>
    <source>
        <strain evidence="2">ATCC 39867 / T7901</strain>
    </source>
</reference>
<sequence length="122" mass="12991">MLKSILKLLIVVSVVGVVGCTTSGTFVIPEGSQLYLAGRDTPVDINANGQVRTHGFKWSQIGIPPGGGVSYRLEKDGKTIQEGKLRSKFRPASIFIPIYGVVACPVGLNGDITYDLVNGTQE</sequence>
<keyword evidence="2" id="KW-1185">Reference proteome</keyword>
<dbReference type="EMBL" id="CP001614">
    <property type="protein sequence ID" value="ACR12579.1"/>
    <property type="molecule type" value="Genomic_DNA"/>
</dbReference>
<accession>C5BLQ4</accession>
<organism evidence="1 2">
    <name type="scientific">Teredinibacter turnerae (strain ATCC 39867 / T7901)</name>
    <dbReference type="NCBI Taxonomy" id="377629"/>
    <lineage>
        <taxon>Bacteria</taxon>
        <taxon>Pseudomonadati</taxon>
        <taxon>Pseudomonadota</taxon>
        <taxon>Gammaproteobacteria</taxon>
        <taxon>Cellvibrionales</taxon>
        <taxon>Cellvibrionaceae</taxon>
        <taxon>Teredinibacter</taxon>
    </lineage>
</organism>
<dbReference type="eggNOG" id="ENOG503328S">
    <property type="taxonomic scope" value="Bacteria"/>
</dbReference>
<evidence type="ECO:0000313" key="2">
    <source>
        <dbReference type="Proteomes" id="UP000009080"/>
    </source>
</evidence>
<dbReference type="OrthoDB" id="5568078at2"/>
<dbReference type="KEGG" id="ttu:TERTU_2564"/>
<gene>
    <name evidence="1" type="ordered locus">TERTU_2564</name>
</gene>
<name>C5BLQ4_TERTT</name>
<dbReference type="RefSeq" id="WP_015818691.1">
    <property type="nucleotide sequence ID" value="NC_012997.1"/>
</dbReference>
<keyword evidence="1" id="KW-0449">Lipoprotein</keyword>
<dbReference type="AlphaFoldDB" id="C5BLQ4"/>